<accession>A0A4Y2RZC7</accession>
<evidence type="ECO:0000313" key="2">
    <source>
        <dbReference type="Proteomes" id="UP000499080"/>
    </source>
</evidence>
<reference evidence="1 2" key="1">
    <citation type="journal article" date="2019" name="Sci. Rep.">
        <title>Orb-weaving spider Araneus ventricosus genome elucidates the spidroin gene catalogue.</title>
        <authorList>
            <person name="Kono N."/>
            <person name="Nakamura H."/>
            <person name="Ohtoshi R."/>
            <person name="Moran D.A.P."/>
            <person name="Shinohara A."/>
            <person name="Yoshida Y."/>
            <person name="Fujiwara M."/>
            <person name="Mori M."/>
            <person name="Tomita M."/>
            <person name="Arakawa K."/>
        </authorList>
    </citation>
    <scope>NUCLEOTIDE SEQUENCE [LARGE SCALE GENOMIC DNA]</scope>
</reference>
<keyword evidence="2" id="KW-1185">Reference proteome</keyword>
<dbReference type="EMBL" id="BGPR01018996">
    <property type="protein sequence ID" value="GBN80706.1"/>
    <property type="molecule type" value="Genomic_DNA"/>
</dbReference>
<dbReference type="Proteomes" id="UP000499080">
    <property type="component" value="Unassembled WGS sequence"/>
</dbReference>
<sequence>MELTGVDTIREKLFELQKRYYELPPESDLTETDEAREKMETSLEEIVFNLRLTNHPPLRFDHLIQLINISTFPPLRNDHSVFTLPSDDIVEMKLPN</sequence>
<gene>
    <name evidence="1" type="ORF">AVEN_149381_1</name>
</gene>
<protein>
    <submittedName>
        <fullName evidence="1">Uncharacterized protein</fullName>
    </submittedName>
</protein>
<dbReference type="OrthoDB" id="5989194at2759"/>
<name>A0A4Y2RZC7_ARAVE</name>
<dbReference type="AlphaFoldDB" id="A0A4Y2RZC7"/>
<comment type="caution">
    <text evidence="1">The sequence shown here is derived from an EMBL/GenBank/DDBJ whole genome shotgun (WGS) entry which is preliminary data.</text>
</comment>
<organism evidence="1 2">
    <name type="scientific">Araneus ventricosus</name>
    <name type="common">Orbweaver spider</name>
    <name type="synonym">Epeira ventricosa</name>
    <dbReference type="NCBI Taxonomy" id="182803"/>
    <lineage>
        <taxon>Eukaryota</taxon>
        <taxon>Metazoa</taxon>
        <taxon>Ecdysozoa</taxon>
        <taxon>Arthropoda</taxon>
        <taxon>Chelicerata</taxon>
        <taxon>Arachnida</taxon>
        <taxon>Araneae</taxon>
        <taxon>Araneomorphae</taxon>
        <taxon>Entelegynae</taxon>
        <taxon>Araneoidea</taxon>
        <taxon>Araneidae</taxon>
        <taxon>Araneus</taxon>
    </lineage>
</organism>
<evidence type="ECO:0000313" key="1">
    <source>
        <dbReference type="EMBL" id="GBN80706.1"/>
    </source>
</evidence>
<proteinExistence type="predicted"/>